<feature type="compositionally biased region" description="Acidic residues" evidence="1">
    <location>
        <begin position="975"/>
        <end position="986"/>
    </location>
</feature>
<feature type="region of interest" description="Disordered" evidence="1">
    <location>
        <begin position="28"/>
        <end position="76"/>
    </location>
</feature>
<evidence type="ECO:0000313" key="2">
    <source>
        <dbReference type="EMBL" id="CAG9763845.1"/>
    </source>
</evidence>
<evidence type="ECO:0000313" key="3">
    <source>
        <dbReference type="Proteomes" id="UP001152799"/>
    </source>
</evidence>
<organism evidence="2 3">
    <name type="scientific">Ceutorhynchus assimilis</name>
    <name type="common">cabbage seed weevil</name>
    <dbReference type="NCBI Taxonomy" id="467358"/>
    <lineage>
        <taxon>Eukaryota</taxon>
        <taxon>Metazoa</taxon>
        <taxon>Ecdysozoa</taxon>
        <taxon>Arthropoda</taxon>
        <taxon>Hexapoda</taxon>
        <taxon>Insecta</taxon>
        <taxon>Pterygota</taxon>
        <taxon>Neoptera</taxon>
        <taxon>Endopterygota</taxon>
        <taxon>Coleoptera</taxon>
        <taxon>Polyphaga</taxon>
        <taxon>Cucujiformia</taxon>
        <taxon>Curculionidae</taxon>
        <taxon>Ceutorhynchinae</taxon>
        <taxon>Ceutorhynchus</taxon>
    </lineage>
</organism>
<accession>A0A9N9MJZ0</accession>
<feature type="compositionally biased region" description="Acidic residues" evidence="1">
    <location>
        <begin position="995"/>
        <end position="1009"/>
    </location>
</feature>
<proteinExistence type="predicted"/>
<protein>
    <submittedName>
        <fullName evidence="2">Uncharacterized protein</fullName>
    </submittedName>
</protein>
<dbReference type="PANTHER" id="PTHR46704:SF1">
    <property type="entry name" value="TELOMERE LENGTH REGULATION PROTEIN TEL2 HOMOLOG"/>
    <property type="match status" value="1"/>
</dbReference>
<feature type="compositionally biased region" description="Acidic residues" evidence="1">
    <location>
        <begin position="518"/>
        <end position="537"/>
    </location>
</feature>
<reference evidence="2" key="1">
    <citation type="submission" date="2022-01" db="EMBL/GenBank/DDBJ databases">
        <authorList>
            <person name="King R."/>
        </authorList>
    </citation>
    <scope>NUCLEOTIDE SEQUENCE</scope>
</reference>
<dbReference type="OrthoDB" id="7669876at2759"/>
<dbReference type="Proteomes" id="UP001152799">
    <property type="component" value="Chromosome 15"/>
</dbReference>
<feature type="compositionally biased region" description="Basic and acidic residues" evidence="1">
    <location>
        <begin position="492"/>
        <end position="517"/>
    </location>
</feature>
<dbReference type="AlphaFoldDB" id="A0A9N9MJZ0"/>
<gene>
    <name evidence="2" type="ORF">CEUTPL_LOCUS4499</name>
</gene>
<feature type="region of interest" description="Disordered" evidence="1">
    <location>
        <begin position="974"/>
        <end position="1019"/>
    </location>
</feature>
<feature type="compositionally biased region" description="Polar residues" evidence="1">
    <location>
        <begin position="49"/>
        <end position="76"/>
    </location>
</feature>
<feature type="compositionally biased region" description="Basic and acidic residues" evidence="1">
    <location>
        <begin position="538"/>
        <end position="552"/>
    </location>
</feature>
<dbReference type="EMBL" id="OU892291">
    <property type="protein sequence ID" value="CAG9763845.1"/>
    <property type="molecule type" value="Genomic_DNA"/>
</dbReference>
<feature type="region of interest" description="Disordered" evidence="1">
    <location>
        <begin position="458"/>
        <end position="558"/>
    </location>
</feature>
<evidence type="ECO:0000256" key="1">
    <source>
        <dbReference type="SAM" id="MobiDB-lite"/>
    </source>
</evidence>
<name>A0A9N9MJZ0_9CUCU</name>
<sequence length="1019" mass="115956">MPEAVNDGEAGYHSSCYRRFSAVDFNKYKPRPKVKHPPTNVSAPLHSLIPSTSAGQPSTSAGQPSTSAGQPSNSAGQPSLTLDYCCSISPSTATVHTADIERDQKIQRTSADEGANTRLLKKMKTIATEVNDIDVLLDLSFYVASNSPFIYHKVCYRSYLNKMNKKLSDKHTAWHDRRNHYKKAYQNLCEYINAEILSKKRCALYSDICQYFQIILKEQYDNVSLDVGIFCTSYLKKKLLATFGEKIQILEVEGSTVLAYGGINELADTFISRLKINSIIRKAAISLRDEIKNIDTNTLPEELNAQQLIQGECDIPELLILFWSTLLSGFDLKKKKSTECERLVKSFSEDMIYAVSNGAIKTSKHISLGLTIKSLTNSRKVVNIMNRLGHCCSYGVLEELETEATYSSMTDTQICPPDIRQLPNLHTGLAFDNFDRFVETLTGKDTLHDTVGIMFQDVAEEDEDNSNEASNYDEKKNKEHSDEQANNEETGNGEHSDDEKNNEKTKNKEHSDDKTNNEETENEEHNDDETNNAETEDKENTNDETCTEKAKTNYDGNNYQYSNYNILGTSRRVIRQTRRKRRTFDAIIPDGRAASADVANFLLNMEQIGKQRRQQFIQECSENESRFEQSIPRGKILNFSSISKKQTKSPDQTRPADFCTELRNIKFKEALVQFMIRHWSGPEAEKVILTRTVRLNYDRCYEYKLSANIWTATVNYNLTCNGHEEADTKIVFHVCNLELKSNILIRCSDTDVLIIMLANMKFLKTNLTIWMRLGVGNNVRNLNVTKLYQQLGETLSCSLAGFHALTGCDQNPAFCRRGKQRPYKLLEASTRFQNSFNILVDSSELIIPQTYATLEEFVCHMYCLRNMKNVNDARIGLFSKVYQTKNSKERIMKRLMDFDASTIPPCQAELRQHLSRSRYIGHMWRHAHLKHPLQILPCSPTESGWKLEGNKLVFNWFDGPALPTGVISDIVIDREDSDEDDDEEISNTDVKYEFDTSEDDGSDNEDLGVEETTIGPVKK</sequence>
<keyword evidence="3" id="KW-1185">Reference proteome</keyword>
<feature type="compositionally biased region" description="Basic and acidic residues" evidence="1">
    <location>
        <begin position="472"/>
        <end position="483"/>
    </location>
</feature>
<dbReference type="PANTHER" id="PTHR46704">
    <property type="entry name" value="CXC DOMAIN-CONTAINING PROTEIN-RELATED"/>
    <property type="match status" value="1"/>
</dbReference>